<dbReference type="OrthoDB" id="10576836at2759"/>
<name>A0A9N9GNS9_9GLOM</name>
<sequence length="206" mass="23714">MLLAGLKAIQSGLSAPILKDMLDARLLTILLKLFTSNTFWATTERKTISTKFYNKRKISAAIALSQTSCKTKGWPDSWKPYITAWGRFKRKILTNYTWLWSLEQIKISDISGNLFIVKGVLKSFHTLSSSATTNSLEKNTSYDWIKMKWLLNKKKDIFWRLIHRALPLGYRLIHIDQTNLGDCPNCPFITQTIEHFALKCLLSKVI</sequence>
<proteinExistence type="predicted"/>
<comment type="caution">
    <text evidence="1">The sequence shown here is derived from an EMBL/GenBank/DDBJ whole genome shotgun (WGS) entry which is preliminary data.</text>
</comment>
<evidence type="ECO:0000313" key="2">
    <source>
        <dbReference type="Proteomes" id="UP000789508"/>
    </source>
</evidence>
<reference evidence="1" key="1">
    <citation type="submission" date="2021-06" db="EMBL/GenBank/DDBJ databases">
        <authorList>
            <person name="Kallberg Y."/>
            <person name="Tangrot J."/>
            <person name="Rosling A."/>
        </authorList>
    </citation>
    <scope>NUCLEOTIDE SEQUENCE</scope>
    <source>
        <strain evidence="1">FL130A</strain>
    </source>
</reference>
<accession>A0A9N9GNS9</accession>
<evidence type="ECO:0000313" key="1">
    <source>
        <dbReference type="EMBL" id="CAG8619077.1"/>
    </source>
</evidence>
<gene>
    <name evidence="1" type="ORF">ALEPTO_LOCUS8885</name>
</gene>
<dbReference type="EMBL" id="CAJVPS010005836">
    <property type="protein sequence ID" value="CAG8619077.1"/>
    <property type="molecule type" value="Genomic_DNA"/>
</dbReference>
<organism evidence="1 2">
    <name type="scientific">Ambispora leptoticha</name>
    <dbReference type="NCBI Taxonomy" id="144679"/>
    <lineage>
        <taxon>Eukaryota</taxon>
        <taxon>Fungi</taxon>
        <taxon>Fungi incertae sedis</taxon>
        <taxon>Mucoromycota</taxon>
        <taxon>Glomeromycotina</taxon>
        <taxon>Glomeromycetes</taxon>
        <taxon>Archaeosporales</taxon>
        <taxon>Ambisporaceae</taxon>
        <taxon>Ambispora</taxon>
    </lineage>
</organism>
<protein>
    <submittedName>
        <fullName evidence="1">14414_t:CDS:1</fullName>
    </submittedName>
</protein>
<keyword evidence="2" id="KW-1185">Reference proteome</keyword>
<dbReference type="AlphaFoldDB" id="A0A9N9GNS9"/>
<dbReference type="Proteomes" id="UP000789508">
    <property type="component" value="Unassembled WGS sequence"/>
</dbReference>